<keyword evidence="3" id="KW-0547">Nucleotide-binding</keyword>
<keyword evidence="4" id="KW-0067">ATP-binding</keyword>
<comment type="caution">
    <text evidence="10">The sequence shown here is derived from an EMBL/GenBank/DDBJ whole genome shotgun (WGS) entry which is preliminary data.</text>
</comment>
<comment type="subcellular location">
    <subcellularLocation>
        <location evidence="1">Cell membrane</location>
        <topology evidence="1">Multi-pass membrane protein</topology>
    </subcellularLocation>
</comment>
<dbReference type="GO" id="GO:0005886">
    <property type="term" value="C:plasma membrane"/>
    <property type="evidence" value="ECO:0007669"/>
    <property type="project" value="UniProtKB-SubCell"/>
</dbReference>
<dbReference type="GO" id="GO:0005524">
    <property type="term" value="F:ATP binding"/>
    <property type="evidence" value="ECO:0007669"/>
    <property type="project" value="UniProtKB-KW"/>
</dbReference>
<evidence type="ECO:0000313" key="11">
    <source>
        <dbReference type="Proteomes" id="UP000555103"/>
    </source>
</evidence>
<organism evidence="10 11">
    <name type="scientific">Dysgonomonas hofstadii</name>
    <dbReference type="NCBI Taxonomy" id="637886"/>
    <lineage>
        <taxon>Bacteria</taxon>
        <taxon>Pseudomonadati</taxon>
        <taxon>Bacteroidota</taxon>
        <taxon>Bacteroidia</taxon>
        <taxon>Bacteroidales</taxon>
        <taxon>Dysgonomonadaceae</taxon>
        <taxon>Dysgonomonas</taxon>
    </lineage>
</organism>
<dbReference type="InterPro" id="IPR027417">
    <property type="entry name" value="P-loop_NTPase"/>
</dbReference>
<dbReference type="EMBL" id="JACIEP010000008">
    <property type="protein sequence ID" value="MBB4036615.1"/>
    <property type="molecule type" value="Genomic_DNA"/>
</dbReference>
<dbReference type="PROSITE" id="PS50929">
    <property type="entry name" value="ABC_TM1F"/>
    <property type="match status" value="1"/>
</dbReference>
<dbReference type="GO" id="GO:0140359">
    <property type="term" value="F:ABC-type transporter activity"/>
    <property type="evidence" value="ECO:0007669"/>
    <property type="project" value="InterPro"/>
</dbReference>
<evidence type="ECO:0000256" key="4">
    <source>
        <dbReference type="ARBA" id="ARBA00022840"/>
    </source>
</evidence>
<keyword evidence="6 7" id="KW-0472">Membrane</keyword>
<evidence type="ECO:0000256" key="5">
    <source>
        <dbReference type="ARBA" id="ARBA00022989"/>
    </source>
</evidence>
<gene>
    <name evidence="10" type="ORF">GGR21_002521</name>
</gene>
<dbReference type="InterPro" id="IPR011527">
    <property type="entry name" value="ABC1_TM_dom"/>
</dbReference>
<proteinExistence type="predicted"/>
<dbReference type="Proteomes" id="UP000555103">
    <property type="component" value="Unassembled WGS sequence"/>
</dbReference>
<dbReference type="AlphaFoldDB" id="A0A840CUV0"/>
<protein>
    <submittedName>
        <fullName evidence="10">ABC-type multidrug transport system fused ATPase/permease subunit</fullName>
    </submittedName>
</protein>
<feature type="transmembrane region" description="Helical" evidence="7">
    <location>
        <begin position="160"/>
        <end position="179"/>
    </location>
</feature>
<evidence type="ECO:0000259" key="9">
    <source>
        <dbReference type="PROSITE" id="PS50929"/>
    </source>
</evidence>
<dbReference type="SMART" id="SM00382">
    <property type="entry name" value="AAA"/>
    <property type="match status" value="1"/>
</dbReference>
<evidence type="ECO:0000256" key="2">
    <source>
        <dbReference type="ARBA" id="ARBA00022692"/>
    </source>
</evidence>
<dbReference type="PANTHER" id="PTHR24221">
    <property type="entry name" value="ATP-BINDING CASSETTE SUB-FAMILY B"/>
    <property type="match status" value="1"/>
</dbReference>
<dbReference type="Gene3D" id="1.20.1560.10">
    <property type="entry name" value="ABC transporter type 1, transmembrane domain"/>
    <property type="match status" value="1"/>
</dbReference>
<keyword evidence="11" id="KW-1185">Reference proteome</keyword>
<dbReference type="SUPFAM" id="SSF90123">
    <property type="entry name" value="ABC transporter transmembrane region"/>
    <property type="match status" value="1"/>
</dbReference>
<sequence length="546" mass="62055">MNLRQHIHWLWDASKEVRSSMLLSSIIGVLRVCVSLLFVWVCKQLIDIASHTIDGNILHNAVLLVIVVIIELSLLAWSHRLENGNDIRLKNKLRHTLFSHVMLSSWDGKEHFHSGDVINRMEEDVRQVSETLCKTLPSVIVVCFQMVTAFLFLIRLDARMGWVMAFIMPVFLLFSKFYMKRMRSLTKKIRTTDSQAQSHIQEKIQHKVLIQTLVQNKVVTDKLSFFQNILYGQTLKRINFTLFSRTLVMAGFATGYVTAFLWGVNGIYEGTVSFGVMTAFLQLVGQVQRPMVDLSHYVPFLAQSLTSVEQLKELSDIPLDEQGEQQVLNKNIGIRFDNVSFCYPNDHREVISDFSFDFVPGSRTAIVGETGTGKSTLIRLILALLHPQKGQIYLYNEKQKAKVSSLTRRNMIYVPQGNTLLSGTIRDNLLLGNPTATKEQIEKVLQTAAAEFVYDLPDELNTICGERGAGLSEGQAQRICIARGLLRPGSILLLDEFSSSLDKETEQKLIEQLLSKTKGKTLIFITHREMVTKYCEQVIKLEWKGK</sequence>
<dbReference type="Pfam" id="PF00005">
    <property type="entry name" value="ABC_tran"/>
    <property type="match status" value="1"/>
</dbReference>
<evidence type="ECO:0000256" key="6">
    <source>
        <dbReference type="ARBA" id="ARBA00023136"/>
    </source>
</evidence>
<evidence type="ECO:0000256" key="3">
    <source>
        <dbReference type="ARBA" id="ARBA00022741"/>
    </source>
</evidence>
<dbReference type="SUPFAM" id="SSF52540">
    <property type="entry name" value="P-loop containing nucleoside triphosphate hydrolases"/>
    <property type="match status" value="1"/>
</dbReference>
<dbReference type="GO" id="GO:0016887">
    <property type="term" value="F:ATP hydrolysis activity"/>
    <property type="evidence" value="ECO:0007669"/>
    <property type="project" value="InterPro"/>
</dbReference>
<feature type="domain" description="ABC transporter" evidence="8">
    <location>
        <begin position="334"/>
        <end position="546"/>
    </location>
</feature>
<feature type="transmembrane region" description="Helical" evidence="7">
    <location>
        <begin position="61"/>
        <end position="78"/>
    </location>
</feature>
<feature type="domain" description="ABC transmembrane type-1" evidence="9">
    <location>
        <begin position="22"/>
        <end position="303"/>
    </location>
</feature>
<dbReference type="InterPro" id="IPR003593">
    <property type="entry name" value="AAA+_ATPase"/>
</dbReference>
<keyword evidence="5 7" id="KW-1133">Transmembrane helix</keyword>
<dbReference type="PANTHER" id="PTHR24221:SF654">
    <property type="entry name" value="ATP-BINDING CASSETTE SUB-FAMILY B MEMBER 6"/>
    <property type="match status" value="1"/>
</dbReference>
<dbReference type="CDD" id="cd07346">
    <property type="entry name" value="ABC_6TM_exporters"/>
    <property type="match status" value="1"/>
</dbReference>
<dbReference type="Gene3D" id="3.40.50.300">
    <property type="entry name" value="P-loop containing nucleotide triphosphate hydrolases"/>
    <property type="match status" value="1"/>
</dbReference>
<evidence type="ECO:0000256" key="7">
    <source>
        <dbReference type="SAM" id="Phobius"/>
    </source>
</evidence>
<feature type="transmembrane region" description="Helical" evidence="7">
    <location>
        <begin position="136"/>
        <end position="154"/>
    </location>
</feature>
<reference evidence="10 11" key="1">
    <citation type="submission" date="2020-08" db="EMBL/GenBank/DDBJ databases">
        <title>Genomic Encyclopedia of Type Strains, Phase IV (KMG-IV): sequencing the most valuable type-strain genomes for metagenomic binning, comparative biology and taxonomic classification.</title>
        <authorList>
            <person name="Goeker M."/>
        </authorList>
    </citation>
    <scope>NUCLEOTIDE SEQUENCE [LARGE SCALE GENOMIC DNA]</scope>
    <source>
        <strain evidence="10 11">DSM 104969</strain>
    </source>
</reference>
<evidence type="ECO:0000256" key="1">
    <source>
        <dbReference type="ARBA" id="ARBA00004651"/>
    </source>
</evidence>
<name>A0A840CUV0_9BACT</name>
<evidence type="ECO:0000313" key="10">
    <source>
        <dbReference type="EMBL" id="MBB4036615.1"/>
    </source>
</evidence>
<feature type="transmembrane region" description="Helical" evidence="7">
    <location>
        <begin position="242"/>
        <end position="261"/>
    </location>
</feature>
<dbReference type="PROSITE" id="PS50893">
    <property type="entry name" value="ABC_TRANSPORTER_2"/>
    <property type="match status" value="1"/>
</dbReference>
<dbReference type="InterPro" id="IPR003439">
    <property type="entry name" value="ABC_transporter-like_ATP-bd"/>
</dbReference>
<dbReference type="RefSeq" id="WP_183307513.1">
    <property type="nucleotide sequence ID" value="NZ_JACIEP010000008.1"/>
</dbReference>
<dbReference type="InterPro" id="IPR039421">
    <property type="entry name" value="Type_1_exporter"/>
</dbReference>
<accession>A0A840CUV0</accession>
<dbReference type="Pfam" id="PF00664">
    <property type="entry name" value="ABC_membrane"/>
    <property type="match status" value="1"/>
</dbReference>
<dbReference type="InterPro" id="IPR036640">
    <property type="entry name" value="ABC1_TM_sf"/>
</dbReference>
<keyword evidence="2 7" id="KW-0812">Transmembrane</keyword>
<evidence type="ECO:0000259" key="8">
    <source>
        <dbReference type="PROSITE" id="PS50893"/>
    </source>
</evidence>
<feature type="transmembrane region" description="Helical" evidence="7">
    <location>
        <begin position="21"/>
        <end position="41"/>
    </location>
</feature>